<dbReference type="RefSeq" id="XP_019008822.1">
    <property type="nucleotide sequence ID" value="XM_019158209.1"/>
</dbReference>
<organism evidence="2">
    <name type="scientific">Kwoniella pini CBS 10737</name>
    <dbReference type="NCBI Taxonomy" id="1296096"/>
    <lineage>
        <taxon>Eukaryota</taxon>
        <taxon>Fungi</taxon>
        <taxon>Dikarya</taxon>
        <taxon>Basidiomycota</taxon>
        <taxon>Agaricomycotina</taxon>
        <taxon>Tremellomycetes</taxon>
        <taxon>Tremellales</taxon>
        <taxon>Cryptococcaceae</taxon>
        <taxon>Kwoniella</taxon>
    </lineage>
</organism>
<dbReference type="EMBL" id="KV700116">
    <property type="protein sequence ID" value="OCF47603.1"/>
    <property type="molecule type" value="Genomic_DNA"/>
</dbReference>
<reference evidence="3" key="4">
    <citation type="submission" date="2024-02" db="EMBL/GenBank/DDBJ databases">
        <title>Comparative genomics of Cryptococcus and Kwoniella reveals pathogenesis evolution and contrasting modes of karyotype evolution via chromosome fusion or intercentromeric recombination.</title>
        <authorList>
            <person name="Coelho M.A."/>
            <person name="David-Palma M."/>
            <person name="Shea T."/>
            <person name="Bowers K."/>
            <person name="McGinley-Smith S."/>
            <person name="Mohammad A.W."/>
            <person name="Gnirke A."/>
            <person name="Yurkov A.M."/>
            <person name="Nowrousian M."/>
            <person name="Sun S."/>
            <person name="Cuomo C.A."/>
            <person name="Heitman J."/>
        </authorList>
    </citation>
    <scope>NUCLEOTIDE SEQUENCE</scope>
    <source>
        <strain evidence="3">CBS 10737</strain>
    </source>
</reference>
<reference evidence="2" key="1">
    <citation type="submission" date="2013-07" db="EMBL/GenBank/DDBJ databases">
        <title>The Genome Sequence of Cryptococcus pinus CBS10737.</title>
        <authorList>
            <consortium name="The Broad Institute Genome Sequencing Platform"/>
            <person name="Cuomo C."/>
            <person name="Litvintseva A."/>
            <person name="Chen Y."/>
            <person name="Heitman J."/>
            <person name="Sun S."/>
            <person name="Springer D."/>
            <person name="Dromer F."/>
            <person name="Young S.K."/>
            <person name="Zeng Q."/>
            <person name="Gargeya S."/>
            <person name="Fitzgerald M."/>
            <person name="Abouelleil A."/>
            <person name="Alvarado L."/>
            <person name="Berlin A.M."/>
            <person name="Chapman S.B."/>
            <person name="Dewar J."/>
            <person name="Goldberg J."/>
            <person name="Griggs A."/>
            <person name="Gujja S."/>
            <person name="Hansen M."/>
            <person name="Howarth C."/>
            <person name="Imamovic A."/>
            <person name="Larimer J."/>
            <person name="McCowan C."/>
            <person name="Murphy C."/>
            <person name="Pearson M."/>
            <person name="Priest M."/>
            <person name="Roberts A."/>
            <person name="Saif S."/>
            <person name="Shea T."/>
            <person name="Sykes S."/>
            <person name="Wortman J."/>
            <person name="Nusbaum C."/>
            <person name="Birren B."/>
        </authorList>
    </citation>
    <scope>NUCLEOTIDE SEQUENCE [LARGE SCALE GENOMIC DNA]</scope>
    <source>
        <strain evidence="2">CBS 10737</strain>
    </source>
</reference>
<evidence type="ECO:0000313" key="4">
    <source>
        <dbReference type="Proteomes" id="UP000094020"/>
    </source>
</evidence>
<gene>
    <name evidence="2" type="ORF">I206_06506</name>
    <name evidence="3" type="ORF">I206_101522</name>
</gene>
<reference evidence="2" key="3">
    <citation type="submission" date="2016-07" db="EMBL/GenBank/DDBJ databases">
        <title>Evolution of pathogenesis and genome organization in the Tremellales.</title>
        <authorList>
            <person name="Cuomo C."/>
            <person name="Litvintseva A."/>
            <person name="Heitman J."/>
            <person name="Chen Y."/>
            <person name="Sun S."/>
            <person name="Springer D."/>
            <person name="Dromer F."/>
            <person name="Young S."/>
            <person name="Zeng Q."/>
            <person name="Chapman S."/>
            <person name="Gujja S."/>
            <person name="Saif S."/>
            <person name="Birren B."/>
        </authorList>
    </citation>
    <scope>NUCLEOTIDE SEQUENCE</scope>
    <source>
        <strain evidence="2">CBS 10737</strain>
    </source>
</reference>
<sequence>MTSPNKSNDEQTGSGRQGINRYISLYQTNEGADNIDSVELPSDPRQTFPGDTGGLSGSGDSRRPMASITPKHSAMSNFPTAPSVLPPPSPVAPPSHAPALSVSQFPPPPVVPGPPQIYETTASSGWTVVPKDTTGNRNQATGPDTSIETREPSEWKDILAEGVKQRKDEHDSSLADTSVQNENANSAGPLNTDFESDNDNEGLKKAPDLKATLSKFS</sequence>
<name>A0A1B9HWF2_9TREE</name>
<dbReference type="GeneID" id="30174875"/>
<evidence type="ECO:0000313" key="2">
    <source>
        <dbReference type="EMBL" id="OCF47603.1"/>
    </source>
</evidence>
<feature type="compositionally biased region" description="Polar residues" evidence="1">
    <location>
        <begin position="133"/>
        <end position="146"/>
    </location>
</feature>
<keyword evidence="4" id="KW-1185">Reference proteome</keyword>
<dbReference type="EMBL" id="CP144520">
    <property type="protein sequence ID" value="WWC67612.1"/>
    <property type="molecule type" value="Genomic_DNA"/>
</dbReference>
<proteinExistence type="predicted"/>
<evidence type="ECO:0000256" key="1">
    <source>
        <dbReference type="SAM" id="MobiDB-lite"/>
    </source>
</evidence>
<feature type="compositionally biased region" description="Polar residues" evidence="1">
    <location>
        <begin position="174"/>
        <end position="189"/>
    </location>
</feature>
<feature type="compositionally biased region" description="Basic and acidic residues" evidence="1">
    <location>
        <begin position="147"/>
        <end position="173"/>
    </location>
</feature>
<reference evidence="3" key="2">
    <citation type="submission" date="2013-07" db="EMBL/GenBank/DDBJ databases">
        <authorList>
            <consortium name="The Broad Institute Genome Sequencing Platform"/>
            <person name="Cuomo C."/>
            <person name="Litvintseva A."/>
            <person name="Chen Y."/>
            <person name="Heitman J."/>
            <person name="Sun S."/>
            <person name="Springer D."/>
            <person name="Dromer F."/>
            <person name="Young S.K."/>
            <person name="Zeng Q."/>
            <person name="Gargeya S."/>
            <person name="Fitzgerald M."/>
            <person name="Abouelleil A."/>
            <person name="Alvarado L."/>
            <person name="Berlin A.M."/>
            <person name="Chapman S.B."/>
            <person name="Dewar J."/>
            <person name="Goldberg J."/>
            <person name="Griggs A."/>
            <person name="Gujja S."/>
            <person name="Hansen M."/>
            <person name="Howarth C."/>
            <person name="Imamovic A."/>
            <person name="Larimer J."/>
            <person name="McCowan C."/>
            <person name="Murphy C."/>
            <person name="Pearson M."/>
            <person name="Priest M."/>
            <person name="Roberts A."/>
            <person name="Saif S."/>
            <person name="Shea T."/>
            <person name="Sykes S."/>
            <person name="Wortman J."/>
            <person name="Nusbaum C."/>
            <person name="Birren B."/>
        </authorList>
    </citation>
    <scope>NUCLEOTIDE SEQUENCE</scope>
    <source>
        <strain evidence="3">CBS 10737</strain>
    </source>
</reference>
<evidence type="ECO:0000313" key="3">
    <source>
        <dbReference type="EMBL" id="WWC67612.1"/>
    </source>
</evidence>
<feature type="compositionally biased region" description="Pro residues" evidence="1">
    <location>
        <begin position="105"/>
        <end position="115"/>
    </location>
</feature>
<dbReference type="KEGG" id="kpin:30174875"/>
<feature type="compositionally biased region" description="Polar residues" evidence="1">
    <location>
        <begin position="1"/>
        <end position="14"/>
    </location>
</feature>
<feature type="compositionally biased region" description="Pro residues" evidence="1">
    <location>
        <begin position="84"/>
        <end position="96"/>
    </location>
</feature>
<feature type="region of interest" description="Disordered" evidence="1">
    <location>
        <begin position="1"/>
        <end position="217"/>
    </location>
</feature>
<dbReference type="Proteomes" id="UP000094020">
    <property type="component" value="Chromosome 2"/>
</dbReference>
<protein>
    <submittedName>
        <fullName evidence="2">Uncharacterized protein</fullName>
    </submittedName>
</protein>
<accession>A0A1B9HWF2</accession>
<dbReference type="AlphaFoldDB" id="A0A1B9HWF2"/>